<proteinExistence type="predicted"/>
<accession>A0ABQ3PRI3</accession>
<feature type="transmembrane region" description="Helical" evidence="2">
    <location>
        <begin position="236"/>
        <end position="258"/>
    </location>
</feature>
<dbReference type="Proteomes" id="UP001052739">
    <property type="component" value="Unassembled WGS sequence"/>
</dbReference>
<reference evidence="3" key="1">
    <citation type="submission" date="2024-05" db="EMBL/GenBank/DDBJ databases">
        <title>Whole genome shotgun sequence of Streptomyces hydrogenans NBRC 13475.</title>
        <authorList>
            <person name="Komaki H."/>
            <person name="Tamura T."/>
        </authorList>
    </citation>
    <scope>NUCLEOTIDE SEQUENCE</scope>
    <source>
        <strain evidence="3">NBRC 13475</strain>
    </source>
</reference>
<dbReference type="EMBL" id="BNDW01000117">
    <property type="protein sequence ID" value="GHI27632.1"/>
    <property type="molecule type" value="Genomic_DNA"/>
</dbReference>
<gene>
    <name evidence="3" type="ORF">Shyd_90030</name>
</gene>
<keyword evidence="2" id="KW-1133">Transmembrane helix</keyword>
<keyword evidence="2" id="KW-0472">Membrane</keyword>
<feature type="compositionally biased region" description="Gly residues" evidence="1">
    <location>
        <begin position="288"/>
        <end position="300"/>
    </location>
</feature>
<feature type="region of interest" description="Disordered" evidence="1">
    <location>
        <begin position="277"/>
        <end position="360"/>
    </location>
</feature>
<organism evidence="3 4">
    <name type="scientific">Streptomyces hydrogenans</name>
    <dbReference type="NCBI Taxonomy" id="1873719"/>
    <lineage>
        <taxon>Bacteria</taxon>
        <taxon>Bacillati</taxon>
        <taxon>Actinomycetota</taxon>
        <taxon>Actinomycetes</taxon>
        <taxon>Kitasatosporales</taxon>
        <taxon>Streptomycetaceae</taxon>
        <taxon>Streptomyces</taxon>
    </lineage>
</organism>
<name>A0ABQ3PRI3_9ACTN</name>
<evidence type="ECO:0000313" key="4">
    <source>
        <dbReference type="Proteomes" id="UP001052739"/>
    </source>
</evidence>
<evidence type="ECO:0000256" key="2">
    <source>
        <dbReference type="SAM" id="Phobius"/>
    </source>
</evidence>
<keyword evidence="4" id="KW-1185">Reference proteome</keyword>
<evidence type="ECO:0000313" key="3">
    <source>
        <dbReference type="EMBL" id="GHI27632.1"/>
    </source>
</evidence>
<keyword evidence="2" id="KW-0812">Transmembrane</keyword>
<comment type="caution">
    <text evidence="3">The sequence shown here is derived from an EMBL/GenBank/DDBJ whole genome shotgun (WGS) entry which is preliminary data.</text>
</comment>
<sequence>MEAAGSYGAPMSLTVSLDASSVTAVPGEETSLPLQVRNSGTTVEEYRFEVAGACAAWTTVEPATLSLYPGSAETVQVTFRPPRDPSVPAGETPFGVRVVPTSDHAEPVVPEGRVTVAPFTEVTAELVPRGSHGVLRGAHKVAVDNRGNAPLTVALTARSGTERAGITFTRPELRVEPGRAAFAELRVKPAKRLWRGTPVLHTFQAVVAPPAPEGEEPPAPVVLDGSYQQEAILPRWLPRALILAFVLALILTGFWYGMLRPAVKSAAREAITPEVIASATSGPDQSGGQTGGQTGGGSGGASATPTPAPTPTPTASVKPSAKPSVKPSAKATAKPLPPAEPSSAQVQVRDGVGGGSRSGTALTVPAGKTFRLTDILVQNPQGDAGTVVITGDGGSRILTLALENFRDSDYHFVTPILVPAGGQVTMTVDCRKVGRPVNAPAPSRCAQSLFLGGTMQSTKS</sequence>
<protein>
    <recommendedName>
        <fullName evidence="5">Hydrolytic protein</fullName>
    </recommendedName>
</protein>
<evidence type="ECO:0008006" key="5">
    <source>
        <dbReference type="Google" id="ProtNLM"/>
    </source>
</evidence>
<evidence type="ECO:0000256" key="1">
    <source>
        <dbReference type="SAM" id="MobiDB-lite"/>
    </source>
</evidence>